<reference evidence="1 2" key="1">
    <citation type="submission" date="2016-10" db="EMBL/GenBank/DDBJ databases">
        <title>Complete Genome Sequence of Flavobacterium sp. PK15.</title>
        <authorList>
            <person name="Ekwe A."/>
            <person name="Kim S.B."/>
        </authorList>
    </citation>
    <scope>NUCLEOTIDE SEQUENCE [LARGE SCALE GENOMIC DNA]</scope>
    <source>
        <strain evidence="1 2">PK15</strain>
    </source>
</reference>
<accession>A0A1D9P8C9</accession>
<dbReference type="Proteomes" id="UP000178198">
    <property type="component" value="Chromosome"/>
</dbReference>
<evidence type="ECO:0000313" key="2">
    <source>
        <dbReference type="Proteomes" id="UP000178198"/>
    </source>
</evidence>
<dbReference type="EMBL" id="CP017774">
    <property type="protein sequence ID" value="AOZ98385.1"/>
    <property type="molecule type" value="Genomic_DNA"/>
</dbReference>
<dbReference type="STRING" id="1306519.BIW12_02470"/>
<organism evidence="1 2">
    <name type="scientific">Flavobacterium commune</name>
    <dbReference type="NCBI Taxonomy" id="1306519"/>
    <lineage>
        <taxon>Bacteria</taxon>
        <taxon>Pseudomonadati</taxon>
        <taxon>Bacteroidota</taxon>
        <taxon>Flavobacteriia</taxon>
        <taxon>Flavobacteriales</taxon>
        <taxon>Flavobacteriaceae</taxon>
        <taxon>Flavobacterium</taxon>
    </lineage>
</organism>
<dbReference type="KEGG" id="fcm:BIW12_02470"/>
<proteinExistence type="predicted"/>
<dbReference type="RefSeq" id="WP_071183653.1">
    <property type="nucleotide sequence ID" value="NZ_CP017774.1"/>
</dbReference>
<keyword evidence="2" id="KW-1185">Reference proteome</keyword>
<name>A0A1D9P8C9_9FLAO</name>
<dbReference type="AlphaFoldDB" id="A0A1D9P8C9"/>
<sequence length="129" mass="14923">MRTKMNSLSKFIIIGLLINSSSCSNDDKQNLISKKETTEKQKIKTSNIYKSNYFYYYSPRNNKKYDHQFTGTNENGEQVNGIINLENEVGIGILKEKNNNEIEIISEDINYKEIIATDINGLKYKLKID</sequence>
<protein>
    <submittedName>
        <fullName evidence="1">Uncharacterized protein</fullName>
    </submittedName>
</protein>
<dbReference type="OrthoDB" id="1367590at2"/>
<gene>
    <name evidence="1" type="ORF">BIW12_02470</name>
</gene>
<evidence type="ECO:0000313" key="1">
    <source>
        <dbReference type="EMBL" id="AOZ98385.1"/>
    </source>
</evidence>